<dbReference type="InterPro" id="IPR049945">
    <property type="entry name" value="AAA_22"/>
</dbReference>
<accession>Q3SJ98</accession>
<gene>
    <name evidence="2" type="ordered locus">Tbd_1316</name>
</gene>
<name>Q3SJ98_THIDA</name>
<protein>
    <recommendedName>
        <fullName evidence="1">ORC1/DEAH AAA+ ATPase domain-containing protein</fullName>
    </recommendedName>
</protein>
<dbReference type="SUPFAM" id="SSF52540">
    <property type="entry name" value="P-loop containing nucleoside triphosphate hydrolases"/>
    <property type="match status" value="1"/>
</dbReference>
<evidence type="ECO:0000313" key="3">
    <source>
        <dbReference type="Proteomes" id="UP000008291"/>
    </source>
</evidence>
<organism evidence="2 3">
    <name type="scientific">Thiobacillus denitrificans (strain ATCC 25259 / T1)</name>
    <dbReference type="NCBI Taxonomy" id="292415"/>
    <lineage>
        <taxon>Bacteria</taxon>
        <taxon>Pseudomonadati</taxon>
        <taxon>Pseudomonadota</taxon>
        <taxon>Betaproteobacteria</taxon>
        <taxon>Nitrosomonadales</taxon>
        <taxon>Thiobacillaceae</taxon>
        <taxon>Thiobacillus</taxon>
    </lineage>
</organism>
<dbReference type="eggNOG" id="COG3267">
    <property type="taxonomic scope" value="Bacteria"/>
</dbReference>
<evidence type="ECO:0000259" key="1">
    <source>
        <dbReference type="Pfam" id="PF13401"/>
    </source>
</evidence>
<dbReference type="Pfam" id="PF13401">
    <property type="entry name" value="AAA_22"/>
    <property type="match status" value="1"/>
</dbReference>
<reference evidence="2 3" key="1">
    <citation type="journal article" date="2006" name="J. Bacteriol.">
        <title>The genome sequence of the obligately chemolithoautotrophic, facultatively anaerobic bacterium Thiobacillus denitrificans.</title>
        <authorList>
            <person name="Beller H.R."/>
            <person name="Chain P.S."/>
            <person name="Letain T.E."/>
            <person name="Chakicherla A."/>
            <person name="Larimer F.W."/>
            <person name="Richardson P.M."/>
            <person name="Coleman M.A."/>
            <person name="Wood A.P."/>
            <person name="Kelly D.P."/>
        </authorList>
    </citation>
    <scope>NUCLEOTIDE SEQUENCE [LARGE SCALE GENOMIC DNA]</scope>
    <source>
        <strain evidence="2 3">ATCC 25259</strain>
    </source>
</reference>
<dbReference type="Gene3D" id="3.40.50.300">
    <property type="entry name" value="P-loop containing nucleotide triphosphate hydrolases"/>
    <property type="match status" value="1"/>
</dbReference>
<dbReference type="HOGENOM" id="CLU_927303_0_0_4"/>
<dbReference type="STRING" id="292415.Tbd_1316"/>
<proteinExistence type="predicted"/>
<dbReference type="Proteomes" id="UP000008291">
    <property type="component" value="Chromosome"/>
</dbReference>
<dbReference type="InterPro" id="IPR027417">
    <property type="entry name" value="P-loop_NTPase"/>
</dbReference>
<keyword evidence="3" id="KW-1185">Reference proteome</keyword>
<feature type="domain" description="ORC1/DEAH AAA+ ATPase" evidence="1">
    <location>
        <begin position="57"/>
        <end position="173"/>
    </location>
</feature>
<sequence length="300" mass="34319">MATYNQLRHVELSAEARASMLSRHPIVAKDYTVLTPMIKATYGLVRERVWTRRTGSFLYARPRTGKTRCAMAIRRLLATEFQDIHIMFLSADKRGSTSDLGFVLDLLSSEELVINKRISYREALLKLLTHIETNLASRAGNHLVLLVDELQLLCEADFRLLLVIHNRLEQKKIAMTTLGFSQPEILHVRTALATSHSFNLIARFLSEPIVFDGCAGRADLEVILEAYDTEKCYPEDTDWAYTRFFYLKHIRQGFVLEGMPKRSGPRLRRPPIRSRTGLFQWNILPGPSSISCLQAARRTQ</sequence>
<dbReference type="KEGG" id="tbd:Tbd_1316"/>
<dbReference type="AlphaFoldDB" id="Q3SJ98"/>
<dbReference type="EMBL" id="CP000116">
    <property type="protein sequence ID" value="AAZ97269.1"/>
    <property type="molecule type" value="Genomic_DNA"/>
</dbReference>
<evidence type="ECO:0000313" key="2">
    <source>
        <dbReference type="EMBL" id="AAZ97269.1"/>
    </source>
</evidence>
<dbReference type="OrthoDB" id="8903747at2"/>
<dbReference type="GO" id="GO:0016887">
    <property type="term" value="F:ATP hydrolysis activity"/>
    <property type="evidence" value="ECO:0007669"/>
    <property type="project" value="InterPro"/>
</dbReference>
<dbReference type="RefSeq" id="WP_011311828.1">
    <property type="nucleotide sequence ID" value="NC_007404.1"/>
</dbReference>